<sequence length="144" mass="16429">MFESLNFVKVYKKVDKCCLGKGVCNHCKGNECLVGFSKNIIINAMENDEFYVDDGVDKIPTYDLKGYEKEDVIEAVGQILKQCKNCKLYHDEECIVNVTRSALEHILTGDNFEYKGSAFVYLNDIKNVDPELGDALFKTYMKEN</sequence>
<evidence type="ECO:0000313" key="2">
    <source>
        <dbReference type="Proteomes" id="UP000214588"/>
    </source>
</evidence>
<dbReference type="RefSeq" id="WP_089023354.1">
    <property type="nucleotide sequence ID" value="NZ_NIQC01000010.1"/>
</dbReference>
<evidence type="ECO:0000313" key="1">
    <source>
        <dbReference type="EMBL" id="OWZ83893.1"/>
    </source>
</evidence>
<name>A0A226BY04_9FIRM</name>
<dbReference type="AlphaFoldDB" id="A0A226BY04"/>
<organism evidence="1 2">
    <name type="scientific">Natranaerobius trueperi</name>
    <dbReference type="NCBI Taxonomy" id="759412"/>
    <lineage>
        <taxon>Bacteria</taxon>
        <taxon>Bacillati</taxon>
        <taxon>Bacillota</taxon>
        <taxon>Clostridia</taxon>
        <taxon>Natranaerobiales</taxon>
        <taxon>Natranaerobiaceae</taxon>
        <taxon>Natranaerobius</taxon>
    </lineage>
</organism>
<accession>A0A226BY04</accession>
<dbReference type="OrthoDB" id="1681497at2"/>
<dbReference type="EMBL" id="NIQC01000010">
    <property type="protein sequence ID" value="OWZ83893.1"/>
    <property type="molecule type" value="Genomic_DNA"/>
</dbReference>
<keyword evidence="2" id="KW-1185">Reference proteome</keyword>
<comment type="caution">
    <text evidence="1">The sequence shown here is derived from an EMBL/GenBank/DDBJ whole genome shotgun (WGS) entry which is preliminary data.</text>
</comment>
<dbReference type="Proteomes" id="UP000214588">
    <property type="component" value="Unassembled WGS sequence"/>
</dbReference>
<reference evidence="1 2" key="1">
    <citation type="submission" date="2017-06" db="EMBL/GenBank/DDBJ databases">
        <title>Draft Genome Sequence of Natranaerobius trueperi halophilic, alkalithermophilic bacteria from soda lakes.</title>
        <authorList>
            <person name="Zhao B."/>
        </authorList>
    </citation>
    <scope>NUCLEOTIDE SEQUENCE [LARGE SCALE GENOMIC DNA]</scope>
    <source>
        <strain evidence="1 2">DSM 18760</strain>
    </source>
</reference>
<gene>
    <name evidence="1" type="ORF">CDO51_05765</name>
</gene>
<protein>
    <submittedName>
        <fullName evidence="1">Uncharacterized protein</fullName>
    </submittedName>
</protein>
<proteinExistence type="predicted"/>